<dbReference type="InterPro" id="IPR020449">
    <property type="entry name" value="Tscrpt_reg_AraC-type_HTH"/>
</dbReference>
<dbReference type="Pfam" id="PF00072">
    <property type="entry name" value="Response_reg"/>
    <property type="match status" value="1"/>
</dbReference>
<dbReference type="InterPro" id="IPR018060">
    <property type="entry name" value="HTH_AraC"/>
</dbReference>
<evidence type="ECO:0000256" key="2">
    <source>
        <dbReference type="ARBA" id="ARBA00022490"/>
    </source>
</evidence>
<evidence type="ECO:0000256" key="1">
    <source>
        <dbReference type="ARBA" id="ARBA00004496"/>
    </source>
</evidence>
<dbReference type="AlphaFoldDB" id="A0A268NTC4"/>
<evidence type="ECO:0000256" key="7">
    <source>
        <dbReference type="ARBA" id="ARBA00023163"/>
    </source>
</evidence>
<dbReference type="CDD" id="cd17536">
    <property type="entry name" value="REC_YesN-like"/>
    <property type="match status" value="1"/>
</dbReference>
<feature type="domain" description="HTH araC/xylS-type" evidence="9">
    <location>
        <begin position="395"/>
        <end position="492"/>
    </location>
</feature>
<dbReference type="PANTHER" id="PTHR42713:SF3">
    <property type="entry name" value="TRANSCRIPTIONAL REGULATORY PROTEIN HPTR"/>
    <property type="match status" value="1"/>
</dbReference>
<evidence type="ECO:0000259" key="10">
    <source>
        <dbReference type="PROSITE" id="PS50110"/>
    </source>
</evidence>
<dbReference type="SMART" id="SM00448">
    <property type="entry name" value="REC"/>
    <property type="match status" value="1"/>
</dbReference>
<evidence type="ECO:0000256" key="6">
    <source>
        <dbReference type="ARBA" id="ARBA00023125"/>
    </source>
</evidence>
<evidence type="ECO:0000256" key="4">
    <source>
        <dbReference type="ARBA" id="ARBA00023012"/>
    </source>
</evidence>
<feature type="modified residue" description="4-aspartylphosphate" evidence="8">
    <location>
        <position position="55"/>
    </location>
</feature>
<dbReference type="Pfam" id="PF12833">
    <property type="entry name" value="HTH_18"/>
    <property type="match status" value="1"/>
</dbReference>
<dbReference type="PRINTS" id="PR00032">
    <property type="entry name" value="HTHARAC"/>
</dbReference>
<comment type="subcellular location">
    <subcellularLocation>
        <location evidence="1">Cytoplasm</location>
    </subcellularLocation>
</comment>
<evidence type="ECO:0008006" key="13">
    <source>
        <dbReference type="Google" id="ProtNLM"/>
    </source>
</evidence>
<dbReference type="EMBL" id="NPCC01000052">
    <property type="protein sequence ID" value="PAE86726.1"/>
    <property type="molecule type" value="Genomic_DNA"/>
</dbReference>
<evidence type="ECO:0000256" key="3">
    <source>
        <dbReference type="ARBA" id="ARBA00022553"/>
    </source>
</evidence>
<name>A0A268NTC4_SHOCL</name>
<dbReference type="SUPFAM" id="SSF52172">
    <property type="entry name" value="CheY-like"/>
    <property type="match status" value="1"/>
</dbReference>
<evidence type="ECO:0000256" key="5">
    <source>
        <dbReference type="ARBA" id="ARBA00023015"/>
    </source>
</evidence>
<gene>
    <name evidence="11" type="ORF">CHH72_21865</name>
</gene>
<dbReference type="Gene3D" id="1.10.10.60">
    <property type="entry name" value="Homeodomain-like"/>
    <property type="match status" value="2"/>
</dbReference>
<comment type="caution">
    <text evidence="11">The sequence shown here is derived from an EMBL/GenBank/DDBJ whole genome shotgun (WGS) entry which is preliminary data.</text>
</comment>
<dbReference type="InterPro" id="IPR009057">
    <property type="entry name" value="Homeodomain-like_sf"/>
</dbReference>
<dbReference type="PROSITE" id="PS01124">
    <property type="entry name" value="HTH_ARAC_FAMILY_2"/>
    <property type="match status" value="1"/>
</dbReference>
<reference evidence="11 12" key="1">
    <citation type="submission" date="2017-07" db="EMBL/GenBank/DDBJ databases">
        <title>Isolation and whole genome analysis of endospore-forming bacteria from heroin.</title>
        <authorList>
            <person name="Kalinowski J."/>
            <person name="Ahrens B."/>
            <person name="Al-Dilaimi A."/>
            <person name="Winkler A."/>
            <person name="Wibberg D."/>
            <person name="Schleenbecker U."/>
            <person name="Ruckert C."/>
            <person name="Wolfel R."/>
            <person name="Grass G."/>
        </authorList>
    </citation>
    <scope>NUCLEOTIDE SEQUENCE [LARGE SCALE GENOMIC DNA]</scope>
    <source>
        <strain evidence="11 12">7539</strain>
    </source>
</reference>
<dbReference type="GO" id="GO:0005737">
    <property type="term" value="C:cytoplasm"/>
    <property type="evidence" value="ECO:0007669"/>
    <property type="project" value="UniProtKB-SubCell"/>
</dbReference>
<protein>
    <recommendedName>
        <fullName evidence="13">DNA-binding response regulator</fullName>
    </recommendedName>
</protein>
<dbReference type="Gene3D" id="3.40.50.2300">
    <property type="match status" value="1"/>
</dbReference>
<evidence type="ECO:0000259" key="9">
    <source>
        <dbReference type="PROSITE" id="PS01124"/>
    </source>
</evidence>
<feature type="domain" description="Response regulatory" evidence="10">
    <location>
        <begin position="3"/>
        <end position="120"/>
    </location>
</feature>
<dbReference type="InterPro" id="IPR011006">
    <property type="entry name" value="CheY-like_superfamily"/>
</dbReference>
<dbReference type="GO" id="GO:0043565">
    <property type="term" value="F:sequence-specific DNA binding"/>
    <property type="evidence" value="ECO:0007669"/>
    <property type="project" value="InterPro"/>
</dbReference>
<keyword evidence="5" id="KW-0805">Transcription regulation</keyword>
<keyword evidence="4" id="KW-0902">Two-component regulatory system</keyword>
<evidence type="ECO:0000256" key="8">
    <source>
        <dbReference type="PROSITE-ProRule" id="PRU00169"/>
    </source>
</evidence>
<organism evidence="11 12">
    <name type="scientific">Shouchella clausii</name>
    <name type="common">Alkalihalobacillus clausii</name>
    <dbReference type="NCBI Taxonomy" id="79880"/>
    <lineage>
        <taxon>Bacteria</taxon>
        <taxon>Bacillati</taxon>
        <taxon>Bacillota</taxon>
        <taxon>Bacilli</taxon>
        <taxon>Bacillales</taxon>
        <taxon>Bacillaceae</taxon>
        <taxon>Shouchella</taxon>
    </lineage>
</organism>
<dbReference type="SMART" id="SM00342">
    <property type="entry name" value="HTH_ARAC"/>
    <property type="match status" value="1"/>
</dbReference>
<dbReference type="PANTHER" id="PTHR42713">
    <property type="entry name" value="HISTIDINE KINASE-RELATED"/>
    <property type="match status" value="1"/>
</dbReference>
<dbReference type="RefSeq" id="WP_095327415.1">
    <property type="nucleotide sequence ID" value="NZ_JAMAYQ010000003.1"/>
</dbReference>
<dbReference type="Proteomes" id="UP000216207">
    <property type="component" value="Unassembled WGS sequence"/>
</dbReference>
<dbReference type="InterPro" id="IPR001789">
    <property type="entry name" value="Sig_transdc_resp-reg_receiver"/>
</dbReference>
<keyword evidence="6" id="KW-0238">DNA-binding</keyword>
<dbReference type="InterPro" id="IPR051552">
    <property type="entry name" value="HptR"/>
</dbReference>
<evidence type="ECO:0000313" key="12">
    <source>
        <dbReference type="Proteomes" id="UP000216207"/>
    </source>
</evidence>
<dbReference type="PROSITE" id="PS50110">
    <property type="entry name" value="RESPONSE_REGULATORY"/>
    <property type="match status" value="1"/>
</dbReference>
<sequence>MYKVLIADDEWMIREGVKNLIPWKHYGFEVASLACNGKDALEKYKHHKPDLVIADIRMPQMDGLSLLKQIRTENEAVPFLLLSGHADFHYAQEAIGHGVDGYLLKPLEEDELIEHLQIVFHKLEQRKQAHVLRQQSVRIEQERLLLNLLEGKALPQSVDISRLGLAASRYQIFLVHAGERDALEHLAEQIPHTAVPFAKGGDAGLLICHLQEGLTKSELQQWASHLLAPMRHGALGKCVHKMSAIQASYTAAKKLLSLAFYADKGSVISELPTVLQDEQLAKKPLSFYEERIYLALHIGEKEPAKQAVSDFLADVAARRMKEASLKAKASELALNVIQRLIASHVLAKEWAQKGYRFTAQLQEAEDFLQLRHVLLCLCDELAANTNVRSNDAAVKKMIDMIDSRYDENLRLETISAVLNYNSAYLGKRFKQETGDYFNTYLDKVRIHKSKQLLRAGCKVYEAAEKVGYPNVDYFHRKFKKYTGMSPSAFRKKG</sequence>
<evidence type="ECO:0000313" key="11">
    <source>
        <dbReference type="EMBL" id="PAE86726.1"/>
    </source>
</evidence>
<dbReference type="InterPro" id="IPR018062">
    <property type="entry name" value="HTH_AraC-typ_CS"/>
</dbReference>
<dbReference type="PROSITE" id="PS00041">
    <property type="entry name" value="HTH_ARAC_FAMILY_1"/>
    <property type="match status" value="1"/>
</dbReference>
<dbReference type="SUPFAM" id="SSF46689">
    <property type="entry name" value="Homeodomain-like"/>
    <property type="match status" value="2"/>
</dbReference>
<dbReference type="GO" id="GO:0003700">
    <property type="term" value="F:DNA-binding transcription factor activity"/>
    <property type="evidence" value="ECO:0007669"/>
    <property type="project" value="InterPro"/>
</dbReference>
<keyword evidence="3 8" id="KW-0597">Phosphoprotein</keyword>
<dbReference type="GO" id="GO:0000160">
    <property type="term" value="P:phosphorelay signal transduction system"/>
    <property type="evidence" value="ECO:0007669"/>
    <property type="project" value="UniProtKB-KW"/>
</dbReference>
<proteinExistence type="predicted"/>
<keyword evidence="2" id="KW-0963">Cytoplasm</keyword>
<keyword evidence="7" id="KW-0804">Transcription</keyword>
<accession>A0A268NTC4</accession>